<sequence length="146" mass="14840">MTGYRLAAAFAAGFVSVLVFHQGMLALLAAGGLTAAQPWSLAPTAPFGVARVISASFFGGLWGVALAFLLLRFPKSPSYWIVALLFGAIAPSLVAWFVVQPLKGAPVGGGFPLAGVLVALAVNGAWGLGTALLLRIVGPRSAAHAI</sequence>
<feature type="transmembrane region" description="Helical" evidence="1">
    <location>
        <begin position="111"/>
        <end position="134"/>
    </location>
</feature>
<name>A0ABS2T1A9_9HYPH</name>
<gene>
    <name evidence="2" type="ORF">JOD31_000174</name>
</gene>
<protein>
    <submittedName>
        <fullName evidence="2">Uncharacterized protein</fullName>
    </submittedName>
</protein>
<proteinExistence type="predicted"/>
<keyword evidence="1" id="KW-0812">Transmembrane</keyword>
<keyword evidence="1" id="KW-1133">Transmembrane helix</keyword>
<feature type="transmembrane region" description="Helical" evidence="1">
    <location>
        <begin position="52"/>
        <end position="71"/>
    </location>
</feature>
<accession>A0ABS2T1A9</accession>
<organism evidence="2 3">
    <name type="scientific">Methylopila capsulata</name>
    <dbReference type="NCBI Taxonomy" id="61654"/>
    <lineage>
        <taxon>Bacteria</taxon>
        <taxon>Pseudomonadati</taxon>
        <taxon>Pseudomonadota</taxon>
        <taxon>Alphaproteobacteria</taxon>
        <taxon>Hyphomicrobiales</taxon>
        <taxon>Methylopilaceae</taxon>
        <taxon>Methylopila</taxon>
    </lineage>
</organism>
<dbReference type="EMBL" id="JAFBCY010000001">
    <property type="protein sequence ID" value="MBM7849962.1"/>
    <property type="molecule type" value="Genomic_DNA"/>
</dbReference>
<keyword evidence="3" id="KW-1185">Reference proteome</keyword>
<dbReference type="Proteomes" id="UP000758856">
    <property type="component" value="Unassembled WGS sequence"/>
</dbReference>
<feature type="transmembrane region" description="Helical" evidence="1">
    <location>
        <begin position="78"/>
        <end position="99"/>
    </location>
</feature>
<evidence type="ECO:0000256" key="1">
    <source>
        <dbReference type="SAM" id="Phobius"/>
    </source>
</evidence>
<comment type="caution">
    <text evidence="2">The sequence shown here is derived from an EMBL/GenBank/DDBJ whole genome shotgun (WGS) entry which is preliminary data.</text>
</comment>
<keyword evidence="1" id="KW-0472">Membrane</keyword>
<evidence type="ECO:0000313" key="3">
    <source>
        <dbReference type="Proteomes" id="UP000758856"/>
    </source>
</evidence>
<dbReference type="RefSeq" id="WP_246482292.1">
    <property type="nucleotide sequence ID" value="NZ_BSFF01000002.1"/>
</dbReference>
<reference evidence="2 3" key="1">
    <citation type="submission" date="2021-01" db="EMBL/GenBank/DDBJ databases">
        <title>Genomic Encyclopedia of Type Strains, Phase IV (KMG-IV): sequencing the most valuable type-strain genomes for metagenomic binning, comparative biology and taxonomic classification.</title>
        <authorList>
            <person name="Goeker M."/>
        </authorList>
    </citation>
    <scope>NUCLEOTIDE SEQUENCE [LARGE SCALE GENOMIC DNA]</scope>
    <source>
        <strain evidence="2 3">DSM 6130</strain>
    </source>
</reference>
<evidence type="ECO:0000313" key="2">
    <source>
        <dbReference type="EMBL" id="MBM7849962.1"/>
    </source>
</evidence>